<dbReference type="GO" id="GO:0034974">
    <property type="term" value="C:Swi5-Swi2 complex"/>
    <property type="evidence" value="ECO:0007669"/>
    <property type="project" value="TreeGrafter"/>
</dbReference>
<keyword evidence="3" id="KW-0227">DNA damage</keyword>
<dbReference type="Gene3D" id="1.20.5.170">
    <property type="match status" value="1"/>
</dbReference>
<dbReference type="EMBL" id="JBBCAQ010000038">
    <property type="protein sequence ID" value="KAK7572139.1"/>
    <property type="molecule type" value="Genomic_DNA"/>
</dbReference>
<sequence length="93" mass="10829">MSENTMPNKEIGQENNQQERRHYLEKIKAEEENLKQKLNTLPHAAAERTKIMEALHEYNDIKDAAQVVLGQLATFHNVTVMKMHEKYDLHDAS</sequence>
<evidence type="ECO:0000256" key="1">
    <source>
        <dbReference type="ARBA" id="ARBA00008060"/>
    </source>
</evidence>
<dbReference type="AlphaFoldDB" id="A0AAN9T3J1"/>
<organism evidence="8 9">
    <name type="scientific">Parthenolecanium corni</name>
    <dbReference type="NCBI Taxonomy" id="536013"/>
    <lineage>
        <taxon>Eukaryota</taxon>
        <taxon>Metazoa</taxon>
        <taxon>Ecdysozoa</taxon>
        <taxon>Arthropoda</taxon>
        <taxon>Hexapoda</taxon>
        <taxon>Insecta</taxon>
        <taxon>Pterygota</taxon>
        <taxon>Neoptera</taxon>
        <taxon>Paraneoptera</taxon>
        <taxon>Hemiptera</taxon>
        <taxon>Sternorrhyncha</taxon>
        <taxon>Coccoidea</taxon>
        <taxon>Coccidae</taxon>
        <taxon>Parthenolecanium</taxon>
    </lineage>
</organism>
<dbReference type="Proteomes" id="UP001367676">
    <property type="component" value="Unassembled WGS sequence"/>
</dbReference>
<evidence type="ECO:0000256" key="4">
    <source>
        <dbReference type="ARBA" id="ARBA00023204"/>
    </source>
</evidence>
<evidence type="ECO:0000313" key="9">
    <source>
        <dbReference type="Proteomes" id="UP001367676"/>
    </source>
</evidence>
<keyword evidence="9" id="KW-1185">Reference proteome</keyword>
<dbReference type="PANTHER" id="PTHR28529">
    <property type="entry name" value="DNA REPAIR PROTEIN SWI5 HOMOLOG"/>
    <property type="match status" value="1"/>
</dbReference>
<name>A0AAN9T3J1_9HEMI</name>
<proteinExistence type="inferred from homology"/>
<gene>
    <name evidence="8" type="ORF">V9T40_014611</name>
</gene>
<accession>A0AAN9T3J1</accession>
<feature type="region of interest" description="Disordered" evidence="7">
    <location>
        <begin position="1"/>
        <end position="21"/>
    </location>
</feature>
<keyword evidence="4" id="KW-0234">DNA repair</keyword>
<evidence type="ECO:0000256" key="5">
    <source>
        <dbReference type="ARBA" id="ARBA00025380"/>
    </source>
</evidence>
<dbReference type="PANTHER" id="PTHR28529:SF2">
    <property type="entry name" value="DNA REPAIR PROTEIN SWI5 HOMOLOG"/>
    <property type="match status" value="1"/>
</dbReference>
<dbReference type="GO" id="GO:0032798">
    <property type="term" value="C:Swi5-Sfr1 complex"/>
    <property type="evidence" value="ECO:0007669"/>
    <property type="project" value="TreeGrafter"/>
</dbReference>
<evidence type="ECO:0000256" key="6">
    <source>
        <dbReference type="ARBA" id="ARBA00030081"/>
    </source>
</evidence>
<evidence type="ECO:0000256" key="3">
    <source>
        <dbReference type="ARBA" id="ARBA00022763"/>
    </source>
</evidence>
<dbReference type="GO" id="GO:0000724">
    <property type="term" value="P:double-strand break repair via homologous recombination"/>
    <property type="evidence" value="ECO:0007669"/>
    <property type="project" value="TreeGrafter"/>
</dbReference>
<comment type="function">
    <text evidence="5">Component of the swi5-sfr1 complex, a complex required for double-strand break repair via homologous recombination.</text>
</comment>
<dbReference type="InterPro" id="IPR010760">
    <property type="entry name" value="DNA-repair_Swi5"/>
</dbReference>
<protein>
    <recommendedName>
        <fullName evidence="2">DNA repair protein SWI5 homolog</fullName>
    </recommendedName>
    <alternativeName>
        <fullName evidence="6">Protein SAE3 homolog</fullName>
    </alternativeName>
</protein>
<dbReference type="Pfam" id="PF07061">
    <property type="entry name" value="Swi5"/>
    <property type="match status" value="1"/>
</dbReference>
<comment type="similarity">
    <text evidence="1">Belongs to the SWI5/SAE3 family.</text>
</comment>
<evidence type="ECO:0000256" key="7">
    <source>
        <dbReference type="SAM" id="MobiDB-lite"/>
    </source>
</evidence>
<evidence type="ECO:0000256" key="2">
    <source>
        <dbReference type="ARBA" id="ARBA00019825"/>
    </source>
</evidence>
<comment type="caution">
    <text evidence="8">The sequence shown here is derived from an EMBL/GenBank/DDBJ whole genome shotgun (WGS) entry which is preliminary data.</text>
</comment>
<evidence type="ECO:0000313" key="8">
    <source>
        <dbReference type="EMBL" id="KAK7572139.1"/>
    </source>
</evidence>
<reference evidence="8 9" key="1">
    <citation type="submission" date="2024-03" db="EMBL/GenBank/DDBJ databases">
        <title>Adaptation during the transition from Ophiocordyceps entomopathogen to insect associate is accompanied by gene loss and intensified selection.</title>
        <authorList>
            <person name="Ward C.M."/>
            <person name="Onetto C.A."/>
            <person name="Borneman A.R."/>
        </authorList>
    </citation>
    <scope>NUCLEOTIDE SEQUENCE [LARGE SCALE GENOMIC DNA]</scope>
    <source>
        <strain evidence="8">AWRI1</strain>
        <tissue evidence="8">Single Adult Female</tissue>
    </source>
</reference>